<protein>
    <submittedName>
        <fullName evidence="1">Glycosyltransferase</fullName>
    </submittedName>
</protein>
<organism evidence="1 2">
    <name type="scientific">Pseudokineococcus marinus</name>
    <dbReference type="NCBI Taxonomy" id="351215"/>
    <lineage>
        <taxon>Bacteria</taxon>
        <taxon>Bacillati</taxon>
        <taxon>Actinomycetota</taxon>
        <taxon>Actinomycetes</taxon>
        <taxon>Kineosporiales</taxon>
        <taxon>Kineosporiaceae</taxon>
        <taxon>Pseudokineococcus</taxon>
    </lineage>
</organism>
<evidence type="ECO:0000313" key="2">
    <source>
        <dbReference type="Proteomes" id="UP000555552"/>
    </source>
</evidence>
<dbReference type="RefSeq" id="WP_171201745.1">
    <property type="nucleotide sequence ID" value="NZ_BAAANP010000021.1"/>
</dbReference>
<gene>
    <name evidence="1" type="ORF">HLB09_02050</name>
</gene>
<proteinExistence type="predicted"/>
<keyword evidence="2" id="KW-1185">Reference proteome</keyword>
<dbReference type="InterPro" id="IPR029044">
    <property type="entry name" value="Nucleotide-diphossugar_trans"/>
</dbReference>
<keyword evidence="1" id="KW-0808">Transferase</keyword>
<dbReference type="GO" id="GO:0016740">
    <property type="term" value="F:transferase activity"/>
    <property type="evidence" value="ECO:0007669"/>
    <property type="project" value="UniProtKB-KW"/>
</dbReference>
<name>A0A849BQR8_9ACTN</name>
<evidence type="ECO:0000313" key="1">
    <source>
        <dbReference type="EMBL" id="NNH21886.1"/>
    </source>
</evidence>
<accession>A0A849BQR8</accession>
<dbReference type="EMBL" id="JABEMA010000011">
    <property type="protein sequence ID" value="NNH21886.1"/>
    <property type="molecule type" value="Genomic_DNA"/>
</dbReference>
<sequence>MPRVRTVVVIPAGPRDDVLDTVDSVLTHLGPSRHVVVVDDTRGARPEQISSLASTPDVTLLEPRSRGEGVYGSLWVKLAEALVAVLDVWDFDLLVRLDADALLIGPGLEDAALAVLDADRSLGLLGSYRTASDGSQRSFAPARELLRQDLHWRNAYGDPRLRRAVVRLRRSARRHGYEDGEHVLGACSLLPQRAIERMRESGLLQMGVLANSAMGDDHLMGLGVRAAGLTIGDFGRPGDPIAVRWKGLPAAPADLLARGVAVTHSVRSYEGATGAFEEDVVMGEEEIRSAFRRARRREAGS</sequence>
<dbReference type="Proteomes" id="UP000555552">
    <property type="component" value="Unassembled WGS sequence"/>
</dbReference>
<comment type="caution">
    <text evidence="1">The sequence shown here is derived from an EMBL/GenBank/DDBJ whole genome shotgun (WGS) entry which is preliminary data.</text>
</comment>
<dbReference type="CDD" id="cd00761">
    <property type="entry name" value="Glyco_tranf_GTA_type"/>
    <property type="match status" value="1"/>
</dbReference>
<dbReference type="AlphaFoldDB" id="A0A849BQR8"/>
<reference evidence="1 2" key="1">
    <citation type="submission" date="2020-05" db="EMBL/GenBank/DDBJ databases">
        <title>MicrobeNet Type strains.</title>
        <authorList>
            <person name="Nicholson A.C."/>
        </authorList>
    </citation>
    <scope>NUCLEOTIDE SEQUENCE [LARGE SCALE GENOMIC DNA]</scope>
    <source>
        <strain evidence="1 2">JCM 14547</strain>
    </source>
</reference>
<dbReference type="SUPFAM" id="SSF53448">
    <property type="entry name" value="Nucleotide-diphospho-sugar transferases"/>
    <property type="match status" value="1"/>
</dbReference>